<protein>
    <submittedName>
        <fullName evidence="7">TolC family protein</fullName>
    </submittedName>
</protein>
<proteinExistence type="predicted"/>
<dbReference type="Proteomes" id="UP000275719">
    <property type="component" value="Unassembled WGS sequence"/>
</dbReference>
<dbReference type="InterPro" id="IPR051906">
    <property type="entry name" value="TolC-like"/>
</dbReference>
<dbReference type="GO" id="GO:0009279">
    <property type="term" value="C:cell outer membrane"/>
    <property type="evidence" value="ECO:0007669"/>
    <property type="project" value="UniProtKB-SubCell"/>
</dbReference>
<keyword evidence="2" id="KW-1134">Transmembrane beta strand</keyword>
<evidence type="ECO:0000313" key="8">
    <source>
        <dbReference type="Proteomes" id="UP000275719"/>
    </source>
</evidence>
<keyword evidence="5" id="KW-0998">Cell outer membrane</keyword>
<feature type="coiled-coil region" evidence="6">
    <location>
        <begin position="114"/>
        <end position="141"/>
    </location>
</feature>
<dbReference type="GO" id="GO:0015288">
    <property type="term" value="F:porin activity"/>
    <property type="evidence" value="ECO:0007669"/>
    <property type="project" value="TreeGrafter"/>
</dbReference>
<name>A0A3P3W7R8_9FLAO</name>
<sequence length="419" mass="48285">MRKSIFYISLLVCTQLNAQGLSLEKALELANNPEYKQAELEVLKQEINLKIQKNKRLPLIYGDANVQRNLIVPVTPVPAIAFNPNAEPGEITPLKFATDWSAKAGLQLSLDLFNSQNQLNIKQAENQNRKAEIDKQQSAEDFKKLIIDLYAQAYLAQQQFEVSVLNENNFRETLQIIIKRNEAGRVSDLEKNAALQKAYELQLTVDESELILQNKYLQLANYFDITVFDSISTSIDDIIQQNLTIADYEIEQLKLEIDAKEIEIQNNKLTSIPKLTFNAFYGGQFYDNQLKITNSDNWFGNSYVNLALRIPITENFEKRLKTKQFDFDKEIIQSKLETLEREKLNSDKQQQNDLLILSQKIQAYKQIVSLSESNVKIVKAQVDAGTVLISEYNKELENLFSQNQKLWQTSYDLLKKRLE</sequence>
<keyword evidence="6" id="KW-0175">Coiled coil</keyword>
<dbReference type="GO" id="GO:1990281">
    <property type="term" value="C:efflux pump complex"/>
    <property type="evidence" value="ECO:0007669"/>
    <property type="project" value="TreeGrafter"/>
</dbReference>
<dbReference type="EMBL" id="RQVQ01000012">
    <property type="protein sequence ID" value="RRJ91212.1"/>
    <property type="molecule type" value="Genomic_DNA"/>
</dbReference>
<dbReference type="PANTHER" id="PTHR30026">
    <property type="entry name" value="OUTER MEMBRANE PROTEIN TOLC"/>
    <property type="match status" value="1"/>
</dbReference>
<dbReference type="Gene3D" id="1.20.1600.10">
    <property type="entry name" value="Outer membrane efflux proteins (OEP)"/>
    <property type="match status" value="1"/>
</dbReference>
<evidence type="ECO:0000313" key="7">
    <source>
        <dbReference type="EMBL" id="RRJ91212.1"/>
    </source>
</evidence>
<evidence type="ECO:0000256" key="6">
    <source>
        <dbReference type="SAM" id="Coils"/>
    </source>
</evidence>
<accession>A0A3P3W7R8</accession>
<evidence type="ECO:0000256" key="4">
    <source>
        <dbReference type="ARBA" id="ARBA00023136"/>
    </source>
</evidence>
<gene>
    <name evidence="7" type="ORF">EG240_06830</name>
</gene>
<evidence type="ECO:0000256" key="3">
    <source>
        <dbReference type="ARBA" id="ARBA00022692"/>
    </source>
</evidence>
<organism evidence="7 8">
    <name type="scientific">Paenimyroides tangerinum</name>
    <dbReference type="NCBI Taxonomy" id="2488728"/>
    <lineage>
        <taxon>Bacteria</taxon>
        <taxon>Pseudomonadati</taxon>
        <taxon>Bacteroidota</taxon>
        <taxon>Flavobacteriia</taxon>
        <taxon>Flavobacteriales</taxon>
        <taxon>Flavobacteriaceae</taxon>
        <taxon>Paenimyroides</taxon>
    </lineage>
</organism>
<evidence type="ECO:0000256" key="2">
    <source>
        <dbReference type="ARBA" id="ARBA00022452"/>
    </source>
</evidence>
<comment type="caution">
    <text evidence="7">The sequence shown here is derived from an EMBL/GenBank/DDBJ whole genome shotgun (WGS) entry which is preliminary data.</text>
</comment>
<evidence type="ECO:0000256" key="5">
    <source>
        <dbReference type="ARBA" id="ARBA00023237"/>
    </source>
</evidence>
<keyword evidence="3" id="KW-0812">Transmembrane</keyword>
<dbReference type="RefSeq" id="WP_125018652.1">
    <property type="nucleotide sequence ID" value="NZ_RQVQ01000012.1"/>
</dbReference>
<dbReference type="SUPFAM" id="SSF56954">
    <property type="entry name" value="Outer membrane efflux proteins (OEP)"/>
    <property type="match status" value="1"/>
</dbReference>
<dbReference type="OrthoDB" id="1307263at2"/>
<dbReference type="AlphaFoldDB" id="A0A3P3W7R8"/>
<feature type="coiled-coil region" evidence="6">
    <location>
        <begin position="243"/>
        <end position="270"/>
    </location>
</feature>
<keyword evidence="8" id="KW-1185">Reference proteome</keyword>
<reference evidence="7 8" key="1">
    <citation type="submission" date="2018-11" db="EMBL/GenBank/DDBJ databases">
        <title>Flavobacterium sp. nov., YIM 102701-2 draft genome.</title>
        <authorList>
            <person name="Li G."/>
            <person name="Jiang Y."/>
        </authorList>
    </citation>
    <scope>NUCLEOTIDE SEQUENCE [LARGE SCALE GENOMIC DNA]</scope>
    <source>
        <strain evidence="7 8">YIM 102701-2</strain>
    </source>
</reference>
<comment type="subcellular location">
    <subcellularLocation>
        <location evidence="1">Cell outer membrane</location>
    </subcellularLocation>
</comment>
<keyword evidence="4" id="KW-0472">Membrane</keyword>
<dbReference type="PANTHER" id="PTHR30026:SF20">
    <property type="entry name" value="OUTER MEMBRANE PROTEIN TOLC"/>
    <property type="match status" value="1"/>
</dbReference>
<evidence type="ECO:0000256" key="1">
    <source>
        <dbReference type="ARBA" id="ARBA00004442"/>
    </source>
</evidence>
<dbReference type="GO" id="GO:0015562">
    <property type="term" value="F:efflux transmembrane transporter activity"/>
    <property type="evidence" value="ECO:0007669"/>
    <property type="project" value="InterPro"/>
</dbReference>